<accession>A0A1E7XHB6</accession>
<organism evidence="1 2">
    <name type="scientific">Lentilactobacillus sunkii</name>
    <dbReference type="NCBI Taxonomy" id="481719"/>
    <lineage>
        <taxon>Bacteria</taxon>
        <taxon>Bacillati</taxon>
        <taxon>Bacillota</taxon>
        <taxon>Bacilli</taxon>
        <taxon>Lactobacillales</taxon>
        <taxon>Lactobacillaceae</taxon>
        <taxon>Lentilactobacillus</taxon>
    </lineage>
</organism>
<dbReference type="PANTHER" id="PTHR43434">
    <property type="entry name" value="PHOSPHOGLYCOLATE PHOSPHATASE"/>
    <property type="match status" value="1"/>
</dbReference>
<evidence type="ECO:0000313" key="1">
    <source>
        <dbReference type="EMBL" id="OFA12516.1"/>
    </source>
</evidence>
<reference evidence="1 2" key="1">
    <citation type="submission" date="2016-09" db="EMBL/GenBank/DDBJ databases">
        <title>Genome Sequence of Lactobacillus sunkii Strain CG01.</title>
        <authorList>
            <person name="Poehlein A."/>
            <person name="Gabris C."/>
            <person name="Bengelsdorf F.R."/>
            <person name="Duerre P."/>
            <person name="Daniel R."/>
        </authorList>
    </citation>
    <scope>NUCLEOTIDE SEQUENCE [LARGE SCALE GENOMIC DNA]</scope>
    <source>
        <strain evidence="1 2">CG_D</strain>
    </source>
</reference>
<sequence>MTHLFFDFDGTIADSEEGIVRSLKYAVAKMKLPELTHDQYLKFIGPALINSLEKFYPQLSEDDRMTTLKYYHDYYKREGMFQLDLYPGIVSELQLLNDQGYDVNIASAKPEDLIHDITDQFKITQYFNGRYGASSDEGTRHTKTAVLKYALEEAKADHADSIMIGDRDNDMLGGYNNHVKTLGVTYGFGDVPELLGAHANVLVDKPVEIQGGVRKIIG</sequence>
<keyword evidence="1" id="KW-0378">Hydrolase</keyword>
<dbReference type="InterPro" id="IPR050155">
    <property type="entry name" value="HAD-like_hydrolase_sf"/>
</dbReference>
<evidence type="ECO:0000313" key="2">
    <source>
        <dbReference type="Proteomes" id="UP000177010"/>
    </source>
</evidence>
<name>A0A1E7XHB6_9LACO</name>
<dbReference type="RefSeq" id="WP_070367172.1">
    <property type="nucleotide sequence ID" value="NZ_JAZHVW010000008.1"/>
</dbReference>
<dbReference type="PANTHER" id="PTHR43434:SF20">
    <property type="entry name" value="5'-NUCLEOTIDASE"/>
    <property type="match status" value="1"/>
</dbReference>
<dbReference type="Gene3D" id="3.40.50.1000">
    <property type="entry name" value="HAD superfamily/HAD-like"/>
    <property type="match status" value="1"/>
</dbReference>
<dbReference type="STRING" id="481719.LASUN_04540"/>
<protein>
    <submittedName>
        <fullName evidence="1">5'-nucleotidase</fullName>
        <ecNumber evidence="1">3.1.3.5</ecNumber>
    </submittedName>
</protein>
<dbReference type="EMBL" id="MIQE01000006">
    <property type="protein sequence ID" value="OFA12516.1"/>
    <property type="molecule type" value="Genomic_DNA"/>
</dbReference>
<proteinExistence type="predicted"/>
<dbReference type="AlphaFoldDB" id="A0A1E7XHB6"/>
<dbReference type="InterPro" id="IPR041492">
    <property type="entry name" value="HAD_2"/>
</dbReference>
<dbReference type="Pfam" id="PF13419">
    <property type="entry name" value="HAD_2"/>
    <property type="match status" value="1"/>
</dbReference>
<dbReference type="InterPro" id="IPR023214">
    <property type="entry name" value="HAD_sf"/>
</dbReference>
<dbReference type="InterPro" id="IPR036412">
    <property type="entry name" value="HAD-like_sf"/>
</dbReference>
<dbReference type="EC" id="3.1.3.5" evidence="1"/>
<gene>
    <name evidence="1" type="ORF">LASUN_04540</name>
</gene>
<dbReference type="GO" id="GO:0008253">
    <property type="term" value="F:5'-nucleotidase activity"/>
    <property type="evidence" value="ECO:0007669"/>
    <property type="project" value="UniProtKB-EC"/>
</dbReference>
<dbReference type="SUPFAM" id="SSF56784">
    <property type="entry name" value="HAD-like"/>
    <property type="match status" value="1"/>
</dbReference>
<dbReference type="InterPro" id="IPR023198">
    <property type="entry name" value="PGP-like_dom2"/>
</dbReference>
<dbReference type="GO" id="GO:0005829">
    <property type="term" value="C:cytosol"/>
    <property type="evidence" value="ECO:0007669"/>
    <property type="project" value="TreeGrafter"/>
</dbReference>
<dbReference type="GO" id="GO:0004713">
    <property type="term" value="F:protein tyrosine kinase activity"/>
    <property type="evidence" value="ECO:0007669"/>
    <property type="project" value="TreeGrafter"/>
</dbReference>
<comment type="caution">
    <text evidence="1">The sequence shown here is derived from an EMBL/GenBank/DDBJ whole genome shotgun (WGS) entry which is preliminary data.</text>
</comment>
<dbReference type="Gene3D" id="1.10.150.240">
    <property type="entry name" value="Putative phosphatase, domain 2"/>
    <property type="match status" value="1"/>
</dbReference>
<dbReference type="Proteomes" id="UP000177010">
    <property type="component" value="Unassembled WGS sequence"/>
</dbReference>